<dbReference type="Pfam" id="PF11221">
    <property type="entry name" value="Med21"/>
    <property type="match status" value="1"/>
</dbReference>
<comment type="subcellular location">
    <subcellularLocation>
        <location evidence="1 6">Nucleus</location>
    </subcellularLocation>
</comment>
<evidence type="ECO:0000256" key="3">
    <source>
        <dbReference type="ARBA" id="ARBA00023159"/>
    </source>
</evidence>
<dbReference type="InterPro" id="IPR037212">
    <property type="entry name" value="Med7/Med21-like"/>
</dbReference>
<sequence>MDRLSQLQEKVCELSRLFYTYIGVLQRDAPPSPLPPGLDATDFFGQGRTFAASIMETTGEIFRLIDSLPGIDQSEEAQLDDLKQIDEENEIYATKLREALRETDLLLAGIRAIIDKIAEDCRNDVSLNAVHPSSRLSIPSSSSSSSSSSSFSSTQ</sequence>
<evidence type="ECO:0000256" key="5">
    <source>
        <dbReference type="ARBA" id="ARBA00023242"/>
    </source>
</evidence>
<dbReference type="EMBL" id="HBKR01004024">
    <property type="protein sequence ID" value="CAE2276407.1"/>
    <property type="molecule type" value="Transcribed_RNA"/>
</dbReference>
<keyword evidence="3 6" id="KW-0010">Activator</keyword>
<keyword evidence="4 6" id="KW-0804">Transcription</keyword>
<accession>A0A7S4JWL1</accession>
<dbReference type="GO" id="GO:0016592">
    <property type="term" value="C:mediator complex"/>
    <property type="evidence" value="ECO:0007669"/>
    <property type="project" value="UniProtKB-UniRule"/>
</dbReference>
<evidence type="ECO:0000313" key="8">
    <source>
        <dbReference type="EMBL" id="CAE2276407.1"/>
    </source>
</evidence>
<dbReference type="SUPFAM" id="SSF140718">
    <property type="entry name" value="Mediator hinge subcomplex-like"/>
    <property type="match status" value="1"/>
</dbReference>
<feature type="compositionally biased region" description="Low complexity" evidence="7">
    <location>
        <begin position="133"/>
        <end position="155"/>
    </location>
</feature>
<evidence type="ECO:0000256" key="6">
    <source>
        <dbReference type="RuleBase" id="RU366036"/>
    </source>
</evidence>
<evidence type="ECO:0000256" key="7">
    <source>
        <dbReference type="SAM" id="MobiDB-lite"/>
    </source>
</evidence>
<dbReference type="GO" id="GO:0003712">
    <property type="term" value="F:transcription coregulator activity"/>
    <property type="evidence" value="ECO:0007669"/>
    <property type="project" value="TreeGrafter"/>
</dbReference>
<comment type="similarity">
    <text evidence="6">Belongs to the Mediator complex subunit 21 family.</text>
</comment>
<evidence type="ECO:0000256" key="4">
    <source>
        <dbReference type="ARBA" id="ARBA00023163"/>
    </source>
</evidence>
<name>A0A7S4JWL1_9EUKA</name>
<comment type="function">
    <text evidence="6">Component of the Mediator complex, a coactivator involved in the regulated transcription of nearly all RNA polymerase II-dependent genes. Mediator functions as a bridge to convey information from gene-specific regulatory proteins to the basal RNA polymerase II transcription machinery. Mediator is recruited to promoters by direct interactions with regulatory proteins and serves as a scaffold for the assembly of a functional preinitiation complex with RNA polymerase II and the general transcription factors.</text>
</comment>
<gene>
    <name evidence="8" type="ORF">NAES01612_LOCUS2677</name>
</gene>
<dbReference type="PANTHER" id="PTHR13381">
    <property type="entry name" value="RNA POLYMERASE II HOLOENZYME COMPONENT SRB7"/>
    <property type="match status" value="1"/>
</dbReference>
<protein>
    <recommendedName>
        <fullName evidence="6">Mediator of RNA polymerase II transcription subunit 21</fullName>
    </recommendedName>
</protein>
<reference evidence="8" key="1">
    <citation type="submission" date="2021-01" db="EMBL/GenBank/DDBJ databases">
        <authorList>
            <person name="Corre E."/>
            <person name="Pelletier E."/>
            <person name="Niang G."/>
            <person name="Scheremetjew M."/>
            <person name="Finn R."/>
            <person name="Kale V."/>
            <person name="Holt S."/>
            <person name="Cochrane G."/>
            <person name="Meng A."/>
            <person name="Brown T."/>
            <person name="Cohen L."/>
        </authorList>
    </citation>
    <scope>NUCLEOTIDE SEQUENCE</scope>
    <source>
        <strain evidence="8">SoJaBio B1-5/56/2</strain>
    </source>
</reference>
<comment type="subunit">
    <text evidence="6">Component of the Mediator complex.</text>
</comment>
<feature type="region of interest" description="Disordered" evidence="7">
    <location>
        <begin position="132"/>
        <end position="155"/>
    </location>
</feature>
<keyword evidence="2 6" id="KW-0805">Transcription regulation</keyword>
<dbReference type="Gene3D" id="6.10.280.10">
    <property type="entry name" value="Mediator complex, subunit Med21"/>
    <property type="match status" value="1"/>
</dbReference>
<evidence type="ECO:0000256" key="1">
    <source>
        <dbReference type="ARBA" id="ARBA00004123"/>
    </source>
</evidence>
<keyword evidence="5 6" id="KW-0539">Nucleus</keyword>
<dbReference type="GO" id="GO:0006357">
    <property type="term" value="P:regulation of transcription by RNA polymerase II"/>
    <property type="evidence" value="ECO:0007669"/>
    <property type="project" value="TreeGrafter"/>
</dbReference>
<dbReference type="PANTHER" id="PTHR13381:SF0">
    <property type="entry name" value="MEDIATOR OF RNA POLYMERASE II TRANSCRIPTION SUBUNIT 21"/>
    <property type="match status" value="1"/>
</dbReference>
<organism evidence="8">
    <name type="scientific">Paramoeba aestuarina</name>
    <dbReference type="NCBI Taxonomy" id="180227"/>
    <lineage>
        <taxon>Eukaryota</taxon>
        <taxon>Amoebozoa</taxon>
        <taxon>Discosea</taxon>
        <taxon>Flabellinia</taxon>
        <taxon>Dactylopodida</taxon>
        <taxon>Paramoebidae</taxon>
        <taxon>Paramoeba</taxon>
    </lineage>
</organism>
<evidence type="ECO:0000256" key="2">
    <source>
        <dbReference type="ARBA" id="ARBA00023015"/>
    </source>
</evidence>
<dbReference type="InterPro" id="IPR021384">
    <property type="entry name" value="Mediator_Med21"/>
</dbReference>
<proteinExistence type="inferred from homology"/>
<dbReference type="AlphaFoldDB" id="A0A7S4JWL1"/>